<dbReference type="GO" id="GO:0016308">
    <property type="term" value="F:1-phosphatidylinositol-4-phosphate 5-kinase activity"/>
    <property type="evidence" value="ECO:0007669"/>
    <property type="project" value="TreeGrafter"/>
</dbReference>
<keyword evidence="5" id="KW-1185">Reference proteome</keyword>
<keyword evidence="1" id="KW-0808">Transferase</keyword>
<evidence type="ECO:0000259" key="3">
    <source>
        <dbReference type="PROSITE" id="PS51455"/>
    </source>
</evidence>
<keyword evidence="1" id="KW-0067">ATP-binding</keyword>
<accession>A0A8H7EQ00</accession>
<evidence type="ECO:0000313" key="4">
    <source>
        <dbReference type="EMBL" id="KAF7727739.1"/>
    </source>
</evidence>
<dbReference type="Pfam" id="PF01504">
    <property type="entry name" value="PIP5K"/>
    <property type="match status" value="1"/>
</dbReference>
<dbReference type="GO" id="GO:0005886">
    <property type="term" value="C:plasma membrane"/>
    <property type="evidence" value="ECO:0007669"/>
    <property type="project" value="TreeGrafter"/>
</dbReference>
<dbReference type="CDD" id="cd17303">
    <property type="entry name" value="PIPKc_PIP5K_yeast_like"/>
    <property type="match status" value="1"/>
</dbReference>
<keyword evidence="1 4" id="KW-0418">Kinase</keyword>
<dbReference type="SUPFAM" id="SSF56104">
    <property type="entry name" value="SAICAR synthase-like"/>
    <property type="match status" value="1"/>
</dbReference>
<name>A0A8H7EQ00_9FUNG</name>
<evidence type="ECO:0000256" key="1">
    <source>
        <dbReference type="PROSITE-ProRule" id="PRU00781"/>
    </source>
</evidence>
<protein>
    <submittedName>
        <fullName evidence="4">Phosphatidylinositol-4-phosphate 5-kinase</fullName>
    </submittedName>
</protein>
<proteinExistence type="predicted"/>
<dbReference type="Gene3D" id="3.30.800.10">
    <property type="entry name" value="Phosphatidylinositol Phosphate Kinase II Beta"/>
    <property type="match status" value="2"/>
</dbReference>
<dbReference type="InterPro" id="IPR027484">
    <property type="entry name" value="PInositol-4-P-5-kinase_N"/>
</dbReference>
<dbReference type="InterPro" id="IPR027483">
    <property type="entry name" value="PInositol-4-P-4/5-kinase_C_sf"/>
</dbReference>
<dbReference type="Gene3D" id="3.30.810.10">
    <property type="entry name" value="2-Layer Sandwich"/>
    <property type="match status" value="1"/>
</dbReference>
<evidence type="ECO:0000313" key="5">
    <source>
        <dbReference type="Proteomes" id="UP000605846"/>
    </source>
</evidence>
<dbReference type="InterPro" id="IPR002498">
    <property type="entry name" value="PInositol-4-P-4/5-kinase_core"/>
</dbReference>
<reference evidence="4" key="1">
    <citation type="submission" date="2020-01" db="EMBL/GenBank/DDBJ databases">
        <title>Genome Sequencing of Three Apophysomyces-Like Fungal Strains Confirms a Novel Fungal Genus in the Mucoromycota with divergent Burkholderia-like Endosymbiotic Bacteria.</title>
        <authorList>
            <person name="Stajich J.E."/>
            <person name="Macias A.M."/>
            <person name="Carter-House D."/>
            <person name="Lovett B."/>
            <person name="Kasson L.R."/>
            <person name="Berry K."/>
            <person name="Grigoriev I."/>
            <person name="Chang Y."/>
            <person name="Spatafora J."/>
            <person name="Kasson M.T."/>
        </authorList>
    </citation>
    <scope>NUCLEOTIDE SEQUENCE</scope>
    <source>
        <strain evidence="4">NRRL A-21654</strain>
    </source>
</reference>
<feature type="compositionally biased region" description="Basic residues" evidence="2">
    <location>
        <begin position="140"/>
        <end position="150"/>
    </location>
</feature>
<dbReference type="SMART" id="SM00330">
    <property type="entry name" value="PIPKc"/>
    <property type="match status" value="1"/>
</dbReference>
<feature type="domain" description="PIPK" evidence="3">
    <location>
        <begin position="132"/>
        <end position="532"/>
    </location>
</feature>
<comment type="caution">
    <text evidence="4">The sequence shown here is derived from an EMBL/GenBank/DDBJ whole genome shotgun (WGS) entry which is preliminary data.</text>
</comment>
<dbReference type="InterPro" id="IPR023610">
    <property type="entry name" value="PInositol-4/5-P-5/4-kinase"/>
</dbReference>
<dbReference type="PANTHER" id="PTHR23086:SF8">
    <property type="entry name" value="PHOSPHATIDYLINOSITOL 5-PHOSPHATE 4-KINASE, ISOFORM A"/>
    <property type="match status" value="1"/>
</dbReference>
<dbReference type="AlphaFoldDB" id="A0A8H7EQ00"/>
<dbReference type="PROSITE" id="PS51455">
    <property type="entry name" value="PIPK"/>
    <property type="match status" value="1"/>
</dbReference>
<gene>
    <name evidence="4" type="primary">MSS4_4</name>
    <name evidence="4" type="ORF">EC973_007198</name>
</gene>
<keyword evidence="1" id="KW-0547">Nucleotide-binding</keyword>
<dbReference type="PANTHER" id="PTHR23086">
    <property type="entry name" value="PHOSPHATIDYLINOSITOL-4-PHOSPHATE 5-KINASE"/>
    <property type="match status" value="1"/>
</dbReference>
<feature type="region of interest" description="Disordered" evidence="2">
    <location>
        <begin position="137"/>
        <end position="172"/>
    </location>
</feature>
<dbReference type="GO" id="GO:0005524">
    <property type="term" value="F:ATP binding"/>
    <property type="evidence" value="ECO:0007669"/>
    <property type="project" value="UniProtKB-UniRule"/>
</dbReference>
<dbReference type="EMBL" id="JABAYA010000050">
    <property type="protein sequence ID" value="KAF7727739.1"/>
    <property type="molecule type" value="Genomic_DNA"/>
</dbReference>
<dbReference type="GO" id="GO:0046854">
    <property type="term" value="P:phosphatidylinositol phosphate biosynthetic process"/>
    <property type="evidence" value="ECO:0007669"/>
    <property type="project" value="TreeGrafter"/>
</dbReference>
<dbReference type="OrthoDB" id="20783at2759"/>
<evidence type="ECO:0000256" key="2">
    <source>
        <dbReference type="SAM" id="MobiDB-lite"/>
    </source>
</evidence>
<dbReference type="Proteomes" id="UP000605846">
    <property type="component" value="Unassembled WGS sequence"/>
</dbReference>
<sequence>MTQSSQSLHPFSHSPCFRTAYLTRHAQSNPTITNVTLQKDAKTVSDSYLFHETQDLAISEPTETSCSDTLQRRQLQNESKNKGKPTINALDKVEFGNTFLASVLQINPASSSTSRTTGLNLGELNSEEQTALKAEIAARRATRRATRRKASIAANESKEEGNEEPGPVSLGTRVTEGHRMCTESAQVGRVSAKMRRDLTEEDFHAAHKLVFDVTGTELTPGVKYDFKFKDYAPWVFRSLREKFHIDAADYLDYRFIIKTIHHTEHKFLRKILAKYYQHVCENPNTLLCRFYGLHRIKLPRSRKIHFVVMGNVFPANKDVHEVYDLKGSTFGRLTPEEKLIKNPHLVMKDRNWVDRNMKLQLGPDKRELLLTQLHRDVELLKKLNIMDYSLLVGIHDLNRGNEEGRRDQKLQMIHSPAMDAVSGKKADVVRKALQRPSIVQLDAAGLPASPSEEYVTHCMFYAEEGGLRSSNEDNVGTDMLYFVGVIDVLTPYNFWKKMEHFWKSIAYNKHTISAVSPVEYGDRFMQFMRTAISVPP</sequence>
<organism evidence="4 5">
    <name type="scientific">Apophysomyces ossiformis</name>
    <dbReference type="NCBI Taxonomy" id="679940"/>
    <lineage>
        <taxon>Eukaryota</taxon>
        <taxon>Fungi</taxon>
        <taxon>Fungi incertae sedis</taxon>
        <taxon>Mucoromycota</taxon>
        <taxon>Mucoromycotina</taxon>
        <taxon>Mucoromycetes</taxon>
        <taxon>Mucorales</taxon>
        <taxon>Mucorineae</taxon>
        <taxon>Mucoraceae</taxon>
        <taxon>Apophysomyces</taxon>
    </lineage>
</organism>